<dbReference type="RefSeq" id="WP_150176618.1">
    <property type="nucleotide sequence ID" value="NZ_CP049940.1"/>
</dbReference>
<protein>
    <submittedName>
        <fullName evidence="2">Uncharacterized protein</fullName>
    </submittedName>
</protein>
<name>A0ABD4XH68_WEIPA</name>
<reference evidence="2 3" key="1">
    <citation type="submission" date="2020-03" db="EMBL/GenBank/DDBJ databases">
        <title>Comparative genomics of Weissella paramesenteroides.</title>
        <authorList>
            <person name="Kant R."/>
            <person name="Takala T."/>
            <person name="Saris P."/>
        </authorList>
    </citation>
    <scope>NUCLEOTIDE SEQUENCE [LARGE SCALE GENOMIC DNA]</scope>
    <source>
        <strain evidence="2 3">SJ27-4</strain>
    </source>
</reference>
<evidence type="ECO:0000313" key="2">
    <source>
        <dbReference type="EMBL" id="MDF8370575.1"/>
    </source>
</evidence>
<gene>
    <name evidence="2" type="ORF">G9403_02710</name>
</gene>
<comment type="caution">
    <text evidence="2">The sequence shown here is derived from an EMBL/GenBank/DDBJ whole genome shotgun (WGS) entry which is preliminary data.</text>
</comment>
<keyword evidence="1" id="KW-0472">Membrane</keyword>
<keyword evidence="1" id="KW-1133">Transmembrane helix</keyword>
<feature type="transmembrane region" description="Helical" evidence="1">
    <location>
        <begin position="59"/>
        <end position="77"/>
    </location>
</feature>
<evidence type="ECO:0000313" key="3">
    <source>
        <dbReference type="Proteomes" id="UP001215461"/>
    </source>
</evidence>
<proteinExistence type="predicted"/>
<dbReference type="Proteomes" id="UP001215461">
    <property type="component" value="Unassembled WGS sequence"/>
</dbReference>
<keyword evidence="1" id="KW-0812">Transmembrane</keyword>
<sequence length="80" mass="9530">MKKGFNFGKWVLVIFALMMILLGIYSLFDVFINQVIWYHLVVVVLFGIISFSVRTKEKWLYFATTAIWLINVIWDLIRLI</sequence>
<evidence type="ECO:0000256" key="1">
    <source>
        <dbReference type="SAM" id="Phobius"/>
    </source>
</evidence>
<feature type="transmembrane region" description="Helical" evidence="1">
    <location>
        <begin position="34"/>
        <end position="52"/>
    </location>
</feature>
<accession>A0ABD4XH68</accession>
<organism evidence="2 3">
    <name type="scientific">Weissella paramesenteroides</name>
    <name type="common">Leuconostoc paramesenteroides</name>
    <dbReference type="NCBI Taxonomy" id="1249"/>
    <lineage>
        <taxon>Bacteria</taxon>
        <taxon>Bacillati</taxon>
        <taxon>Bacillota</taxon>
        <taxon>Bacilli</taxon>
        <taxon>Lactobacillales</taxon>
        <taxon>Lactobacillaceae</taxon>
        <taxon>Weissella</taxon>
    </lineage>
</organism>
<dbReference type="EMBL" id="JAANXN010000003">
    <property type="protein sequence ID" value="MDF8370575.1"/>
    <property type="molecule type" value="Genomic_DNA"/>
</dbReference>
<feature type="transmembrane region" description="Helical" evidence="1">
    <location>
        <begin position="7"/>
        <end position="28"/>
    </location>
</feature>
<dbReference type="AlphaFoldDB" id="A0ABD4XH68"/>